<feature type="binding site" evidence="3">
    <location>
        <begin position="139"/>
        <end position="142"/>
    </location>
    <ligand>
        <name>GTP</name>
        <dbReference type="ChEBI" id="CHEBI:37565"/>
    </ligand>
</feature>
<evidence type="ECO:0000256" key="2">
    <source>
        <dbReference type="ARBA" id="ARBA00023134"/>
    </source>
</evidence>
<dbReference type="GO" id="GO:0046872">
    <property type="term" value="F:metal ion binding"/>
    <property type="evidence" value="ECO:0007669"/>
    <property type="project" value="UniProtKB-KW"/>
</dbReference>
<dbReference type="AlphaFoldDB" id="A0AB34IHW2"/>
<keyword evidence="4" id="KW-0479">Metal-binding</keyword>
<dbReference type="EMBL" id="JBGBPQ010000026">
    <property type="protein sequence ID" value="KAL1498931.1"/>
    <property type="molecule type" value="Genomic_DNA"/>
</dbReference>
<name>A0AB34IHW2_PRYPA</name>
<feature type="binding site" evidence="4">
    <location>
        <position position="38"/>
    </location>
    <ligand>
        <name>Mg(2+)</name>
        <dbReference type="ChEBI" id="CHEBI:18420"/>
    </ligand>
</feature>
<gene>
    <name evidence="6" type="ORF">AB1Y20_013452</name>
</gene>
<organism evidence="6 7">
    <name type="scientific">Prymnesium parvum</name>
    <name type="common">Toxic golden alga</name>
    <dbReference type="NCBI Taxonomy" id="97485"/>
    <lineage>
        <taxon>Eukaryota</taxon>
        <taxon>Haptista</taxon>
        <taxon>Haptophyta</taxon>
        <taxon>Prymnesiophyceae</taxon>
        <taxon>Prymnesiales</taxon>
        <taxon>Prymnesiaceae</taxon>
        <taxon>Prymnesium</taxon>
    </lineage>
</organism>
<dbReference type="Proteomes" id="UP001515480">
    <property type="component" value="Unassembled WGS sequence"/>
</dbReference>
<feature type="binding site" evidence="3">
    <location>
        <position position="83"/>
    </location>
    <ligand>
        <name>GTP</name>
        <dbReference type="ChEBI" id="CHEBI:37565"/>
    </ligand>
</feature>
<evidence type="ECO:0000256" key="5">
    <source>
        <dbReference type="SAM" id="MobiDB-lite"/>
    </source>
</evidence>
<dbReference type="Pfam" id="PF00025">
    <property type="entry name" value="Arf"/>
    <property type="match status" value="1"/>
</dbReference>
<evidence type="ECO:0000256" key="1">
    <source>
        <dbReference type="ARBA" id="ARBA00022741"/>
    </source>
</evidence>
<dbReference type="SUPFAM" id="SSF52540">
    <property type="entry name" value="P-loop containing nucleoside triphosphate hydrolases"/>
    <property type="match status" value="1"/>
</dbReference>
<feature type="compositionally biased region" description="Pro residues" evidence="5">
    <location>
        <begin position="46"/>
        <end position="61"/>
    </location>
</feature>
<dbReference type="PRINTS" id="PR00449">
    <property type="entry name" value="RASTRNSFRMNG"/>
</dbReference>
<dbReference type="InterPro" id="IPR027417">
    <property type="entry name" value="P-loop_NTPase"/>
</dbReference>
<dbReference type="PANTHER" id="PTHR45732:SF2">
    <property type="entry name" value="ADP-RIBOSYLATION FACTOR LIKE PROTEIN"/>
    <property type="match status" value="1"/>
</dbReference>
<keyword evidence="2 3" id="KW-0342">GTP-binding</keyword>
<evidence type="ECO:0000313" key="6">
    <source>
        <dbReference type="EMBL" id="KAL1498931.1"/>
    </source>
</evidence>
<dbReference type="SMART" id="SM00177">
    <property type="entry name" value="ARF"/>
    <property type="match status" value="1"/>
</dbReference>
<dbReference type="InterPro" id="IPR006689">
    <property type="entry name" value="Small_GTPase_ARF/SAR"/>
</dbReference>
<dbReference type="GO" id="GO:0005525">
    <property type="term" value="F:GTP binding"/>
    <property type="evidence" value="ECO:0007669"/>
    <property type="project" value="UniProtKB-KW"/>
</dbReference>
<feature type="binding site" evidence="3">
    <location>
        <begin position="31"/>
        <end position="38"/>
    </location>
    <ligand>
        <name>GTP</name>
        <dbReference type="ChEBI" id="CHEBI:37565"/>
    </ligand>
</feature>
<feature type="compositionally biased region" description="Polar residues" evidence="5">
    <location>
        <begin position="274"/>
        <end position="287"/>
    </location>
</feature>
<dbReference type="Gene3D" id="3.40.50.300">
    <property type="entry name" value="P-loop containing nucleotide triphosphate hydrolases"/>
    <property type="match status" value="1"/>
</dbReference>
<accession>A0AB34IHW2</accession>
<feature type="region of interest" description="Disordered" evidence="5">
    <location>
        <begin position="39"/>
        <end position="61"/>
    </location>
</feature>
<sequence>MGQAIARDAPPSVQAVVSSLLRTKLEVALAGLDGSGKSSLAAALRAPPPTHTPPPSPPPPTIGLVVHSARQRGVHLTLWDLAGRLRFRSDWTAHARGCGALLFVVDVTDGARLGEARQALQQLLEHPAVRALPLLVVANKIDQLTPAERAHCEVRGWPEIAHELQLGDPARFYWSILGVSATHAMNIPKLLRWLVLQAHGVGRHPRVPVEPSAPAPAFNLEAFSKTWHSWRRRWHSGATRYSTLTSSLLRDSDAHQETSEGGLALPSEGAWTQPFVSESDYPQSATEYSVAHERHS</sequence>
<dbReference type="GO" id="GO:0003924">
    <property type="term" value="F:GTPase activity"/>
    <property type="evidence" value="ECO:0007669"/>
    <property type="project" value="InterPro"/>
</dbReference>
<evidence type="ECO:0000256" key="4">
    <source>
        <dbReference type="PIRSR" id="PIRSR606689-2"/>
    </source>
</evidence>
<keyword evidence="4" id="KW-0460">Magnesium</keyword>
<protein>
    <submittedName>
        <fullName evidence="6">Uncharacterized protein</fullName>
    </submittedName>
</protein>
<proteinExistence type="predicted"/>
<feature type="region of interest" description="Disordered" evidence="5">
    <location>
        <begin position="274"/>
        <end position="296"/>
    </location>
</feature>
<keyword evidence="7" id="KW-1185">Reference proteome</keyword>
<dbReference type="PROSITE" id="PS51417">
    <property type="entry name" value="ARF"/>
    <property type="match status" value="1"/>
</dbReference>
<keyword evidence="1 3" id="KW-0547">Nucleotide-binding</keyword>
<dbReference type="PANTHER" id="PTHR45732">
    <property type="entry name" value="ADP-RIBOSYLATION FACTOR-LIKE PROTEIN 8"/>
    <property type="match status" value="1"/>
</dbReference>
<dbReference type="SMART" id="SM00175">
    <property type="entry name" value="RAB"/>
    <property type="match status" value="1"/>
</dbReference>
<evidence type="ECO:0000313" key="7">
    <source>
        <dbReference type="Proteomes" id="UP001515480"/>
    </source>
</evidence>
<comment type="caution">
    <text evidence="6">The sequence shown here is derived from an EMBL/GenBank/DDBJ whole genome shotgun (WGS) entry which is preliminary data.</text>
</comment>
<feature type="binding site" evidence="4">
    <location>
        <position position="61"/>
    </location>
    <ligand>
        <name>Mg(2+)</name>
        <dbReference type="ChEBI" id="CHEBI:18420"/>
    </ligand>
</feature>
<reference evidence="6 7" key="1">
    <citation type="journal article" date="2024" name="Science">
        <title>Giant polyketide synthase enzymes in the biosynthesis of giant marine polyether toxins.</title>
        <authorList>
            <person name="Fallon T.R."/>
            <person name="Shende V.V."/>
            <person name="Wierzbicki I.H."/>
            <person name="Pendleton A.L."/>
            <person name="Watervoot N.F."/>
            <person name="Auber R.P."/>
            <person name="Gonzalez D.J."/>
            <person name="Wisecaver J.H."/>
            <person name="Moore B.S."/>
        </authorList>
    </citation>
    <scope>NUCLEOTIDE SEQUENCE [LARGE SCALE GENOMIC DNA]</scope>
    <source>
        <strain evidence="6 7">12B1</strain>
    </source>
</reference>
<evidence type="ECO:0000256" key="3">
    <source>
        <dbReference type="PIRSR" id="PIRSR606689-1"/>
    </source>
</evidence>